<evidence type="ECO:0000256" key="1">
    <source>
        <dbReference type="SAM" id="Phobius"/>
    </source>
</evidence>
<keyword evidence="1" id="KW-1133">Transmembrane helix</keyword>
<gene>
    <name evidence="2" type="ORF">C7441_1303</name>
</gene>
<feature type="transmembrane region" description="Helical" evidence="1">
    <location>
        <begin position="103"/>
        <end position="123"/>
    </location>
</feature>
<keyword evidence="1" id="KW-0472">Membrane</keyword>
<dbReference type="OrthoDB" id="1122739at2"/>
<sequence>MTARPLSHSIASGVAVVFGLATVISVGRALFGGADMGAVVPFVLWFNFVAGFAYLLAGIGLWRGTAWAPALSIGIAATTAVVLAFFLWHVWRGGAYESRTMAAMVLRLGIWVAISTVAVKIRWPR</sequence>
<reference evidence="2 3" key="1">
    <citation type="submission" date="2018-05" db="EMBL/GenBank/DDBJ databases">
        <title>Genomic Encyclopedia of Type Strains, Phase IV (KMG-IV): sequencing the most valuable type-strain genomes for metagenomic binning, comparative biology and taxonomic classification.</title>
        <authorList>
            <person name="Goeker M."/>
        </authorList>
    </citation>
    <scope>NUCLEOTIDE SEQUENCE [LARGE SCALE GENOMIC DNA]</scope>
    <source>
        <strain evidence="2 3">DSM 6986</strain>
    </source>
</reference>
<feature type="transmembrane region" description="Helical" evidence="1">
    <location>
        <begin position="38"/>
        <end position="61"/>
    </location>
</feature>
<keyword evidence="3" id="KW-1185">Reference proteome</keyword>
<comment type="caution">
    <text evidence="2">The sequence shown here is derived from an EMBL/GenBank/DDBJ whole genome shotgun (WGS) entry which is preliminary data.</text>
</comment>
<evidence type="ECO:0000313" key="3">
    <source>
        <dbReference type="Proteomes" id="UP000245396"/>
    </source>
</evidence>
<proteinExistence type="predicted"/>
<name>A0A316BJI1_PSESE</name>
<dbReference type="RefSeq" id="WP_109614945.1">
    <property type="nucleotide sequence ID" value="NZ_QGGG01000030.1"/>
</dbReference>
<dbReference type="AlphaFoldDB" id="A0A316BJI1"/>
<evidence type="ECO:0000313" key="2">
    <source>
        <dbReference type="EMBL" id="PWJ72824.1"/>
    </source>
</evidence>
<dbReference type="Proteomes" id="UP000245396">
    <property type="component" value="Unassembled WGS sequence"/>
</dbReference>
<dbReference type="EMBL" id="QGGG01000030">
    <property type="protein sequence ID" value="PWJ72824.1"/>
    <property type="molecule type" value="Genomic_DNA"/>
</dbReference>
<keyword evidence="1" id="KW-0812">Transmembrane</keyword>
<protein>
    <submittedName>
        <fullName evidence="2">Uncharacterized protein</fullName>
    </submittedName>
</protein>
<feature type="transmembrane region" description="Helical" evidence="1">
    <location>
        <begin position="67"/>
        <end position="91"/>
    </location>
</feature>
<accession>A0A316BJI1</accession>
<feature type="transmembrane region" description="Helical" evidence="1">
    <location>
        <begin position="6"/>
        <end position="26"/>
    </location>
</feature>
<organism evidence="2 3">
    <name type="scientific">Pseudaminobacter salicylatoxidans</name>
    <dbReference type="NCBI Taxonomy" id="93369"/>
    <lineage>
        <taxon>Bacteria</taxon>
        <taxon>Pseudomonadati</taxon>
        <taxon>Pseudomonadota</taxon>
        <taxon>Alphaproteobacteria</taxon>
        <taxon>Hyphomicrobiales</taxon>
        <taxon>Phyllobacteriaceae</taxon>
        <taxon>Pseudaminobacter</taxon>
    </lineage>
</organism>